<dbReference type="EMBL" id="CP095075">
    <property type="protein sequence ID" value="UOR13846.1"/>
    <property type="molecule type" value="Genomic_DNA"/>
</dbReference>
<dbReference type="Proteomes" id="UP000830326">
    <property type="component" value="Chromosome"/>
</dbReference>
<keyword evidence="2" id="KW-1185">Reference proteome</keyword>
<reference evidence="1" key="1">
    <citation type="submission" date="2022-04" db="EMBL/GenBank/DDBJ databases">
        <title>Halobacillus sp. isolated from saltern.</title>
        <authorList>
            <person name="Won M."/>
            <person name="Lee C.-M."/>
            <person name="Woen H.-Y."/>
            <person name="Kwon S.-W."/>
        </authorList>
    </citation>
    <scope>NUCLEOTIDE SEQUENCE</scope>
    <source>
        <strain evidence="1">SSHM10-5</strain>
    </source>
</reference>
<accession>A0ABY4HH17</accession>
<gene>
    <name evidence="1" type="ORF">MUO15_10595</name>
</gene>
<evidence type="ECO:0000313" key="2">
    <source>
        <dbReference type="Proteomes" id="UP000830326"/>
    </source>
</evidence>
<dbReference type="RefSeq" id="WP_245035740.1">
    <property type="nucleotide sequence ID" value="NZ_CP095075.1"/>
</dbReference>
<protein>
    <submittedName>
        <fullName evidence="1">Uncharacterized protein</fullName>
    </submittedName>
</protein>
<organism evidence="1 2">
    <name type="scientific">Halobacillus amylolyticus</name>
    <dbReference type="NCBI Taxonomy" id="2932259"/>
    <lineage>
        <taxon>Bacteria</taxon>
        <taxon>Bacillati</taxon>
        <taxon>Bacillota</taxon>
        <taxon>Bacilli</taxon>
        <taxon>Bacillales</taxon>
        <taxon>Bacillaceae</taxon>
        <taxon>Halobacillus</taxon>
    </lineage>
</organism>
<sequence length="61" mass="6846">MMETTQQLSITASEAWSFFSNAGNLSSITPPWMKFEVTGHLPEHMYPGMLATYRLKPLLGV</sequence>
<proteinExistence type="predicted"/>
<name>A0ABY4HH17_9BACI</name>
<evidence type="ECO:0000313" key="1">
    <source>
        <dbReference type="EMBL" id="UOR13846.1"/>
    </source>
</evidence>
<dbReference type="Gene3D" id="3.30.530.20">
    <property type="match status" value="1"/>
</dbReference>
<dbReference type="SUPFAM" id="SSF55961">
    <property type="entry name" value="Bet v1-like"/>
    <property type="match status" value="1"/>
</dbReference>
<dbReference type="InterPro" id="IPR023393">
    <property type="entry name" value="START-like_dom_sf"/>
</dbReference>